<accession>A0A9P7QGC0</accession>
<feature type="region of interest" description="Disordered" evidence="1">
    <location>
        <begin position="499"/>
        <end position="546"/>
    </location>
</feature>
<evidence type="ECO:0000313" key="3">
    <source>
        <dbReference type="Proteomes" id="UP000707071"/>
    </source>
</evidence>
<gene>
    <name evidence="2" type="ORF">E4U09_002672</name>
</gene>
<feature type="region of interest" description="Disordered" evidence="1">
    <location>
        <begin position="415"/>
        <end position="435"/>
    </location>
</feature>
<dbReference type="Proteomes" id="UP000707071">
    <property type="component" value="Unassembled WGS sequence"/>
</dbReference>
<reference evidence="2 3" key="1">
    <citation type="journal article" date="2020" name="bioRxiv">
        <title>Whole genome comparisons of ergot fungi reveals the divergence and evolution of species within the genus Claviceps are the result of varying mechanisms driving genome evolution and host range expansion.</title>
        <authorList>
            <person name="Wyka S.A."/>
            <person name="Mondo S.J."/>
            <person name="Liu M."/>
            <person name="Dettman J."/>
            <person name="Nalam V."/>
            <person name="Broders K.D."/>
        </authorList>
    </citation>
    <scope>NUCLEOTIDE SEQUENCE [LARGE SCALE GENOMIC DNA]</scope>
    <source>
        <strain evidence="2 3">Clav52</strain>
    </source>
</reference>
<dbReference type="EMBL" id="SRRH01000223">
    <property type="protein sequence ID" value="KAG6294275.1"/>
    <property type="molecule type" value="Genomic_DNA"/>
</dbReference>
<evidence type="ECO:0000256" key="1">
    <source>
        <dbReference type="SAM" id="MobiDB-lite"/>
    </source>
</evidence>
<feature type="compositionally biased region" description="Basic and acidic residues" evidence="1">
    <location>
        <begin position="522"/>
        <end position="534"/>
    </location>
</feature>
<keyword evidence="3" id="KW-1185">Reference proteome</keyword>
<dbReference type="AlphaFoldDB" id="A0A9P7QGC0"/>
<sequence length="546" mass="60218">MRYEDWDVLLFPRDCKVPLKEFKVACHVVHDPESRQLSSPFGLPTLCCFVPSLPQGSPFQVSIHSWTAPIVSQLAQSYSQHPENVKFEARLFVDGALMACTTLSKKSAWPHIISHTWAISPTPEIEPLVFPSFKEEILRQDWWVPADDLGRIKVVLSEGFLRDSMTNPFERIKNIVAFSFQHAPQEILEQSSIAWPNPSMWRSASYASQLEVPTLQCDDSESHAHSPRRHHIASGQPMNYSGNWTDPKLLSGNRRATLPVPNSGPVAYSGLRNSDWYGNSYQEYLKVMGLGMAGSFMRNDIAPRIDRVNSSTDTSMPDYVAMGSSGQFMDEALAGSLAQDAGENPAANLKVPTNTPTAAGHNSRAEEVVGFPMITHNTSLPSDIADSLTNSLLNQPMPMNFQYTESHAPAAEVKSRKENRGQAHTKTKPATGHPAGTNYYEHQDLRRVSQQLIIPSGSSLPIGTVDAGKTGIENSTQCCEVGDCATNEGDETTIRVTSDKGAKRNRTTFTPVSSRILDDEDEPRRASPRVRIESYAEDDVVSTSAS</sequence>
<protein>
    <submittedName>
        <fullName evidence="2">Uncharacterized protein</fullName>
    </submittedName>
</protein>
<comment type="caution">
    <text evidence="2">The sequence shown here is derived from an EMBL/GenBank/DDBJ whole genome shotgun (WGS) entry which is preliminary data.</text>
</comment>
<name>A0A9P7QGC0_9HYPO</name>
<feature type="region of interest" description="Disordered" evidence="1">
    <location>
        <begin position="219"/>
        <end position="238"/>
    </location>
</feature>
<proteinExistence type="predicted"/>
<organism evidence="2 3">
    <name type="scientific">Claviceps aff. purpurea</name>
    <dbReference type="NCBI Taxonomy" id="1967640"/>
    <lineage>
        <taxon>Eukaryota</taxon>
        <taxon>Fungi</taxon>
        <taxon>Dikarya</taxon>
        <taxon>Ascomycota</taxon>
        <taxon>Pezizomycotina</taxon>
        <taxon>Sordariomycetes</taxon>
        <taxon>Hypocreomycetidae</taxon>
        <taxon>Hypocreales</taxon>
        <taxon>Clavicipitaceae</taxon>
        <taxon>Claviceps</taxon>
    </lineage>
</organism>
<evidence type="ECO:0000313" key="2">
    <source>
        <dbReference type="EMBL" id="KAG6294275.1"/>
    </source>
</evidence>